<organism evidence="3 4">
    <name type="scientific">Phialemonium atrogriseum</name>
    <dbReference type="NCBI Taxonomy" id="1093897"/>
    <lineage>
        <taxon>Eukaryota</taxon>
        <taxon>Fungi</taxon>
        <taxon>Dikarya</taxon>
        <taxon>Ascomycota</taxon>
        <taxon>Pezizomycotina</taxon>
        <taxon>Sordariomycetes</taxon>
        <taxon>Sordariomycetidae</taxon>
        <taxon>Cephalothecales</taxon>
        <taxon>Cephalothecaceae</taxon>
        <taxon>Phialemonium</taxon>
    </lineage>
</organism>
<dbReference type="EMBL" id="MU838998">
    <property type="protein sequence ID" value="KAK1771709.1"/>
    <property type="molecule type" value="Genomic_DNA"/>
</dbReference>
<keyword evidence="2" id="KW-0812">Transmembrane</keyword>
<reference evidence="3" key="1">
    <citation type="submission" date="2023-06" db="EMBL/GenBank/DDBJ databases">
        <title>Genome-scale phylogeny and comparative genomics of the fungal order Sordariales.</title>
        <authorList>
            <consortium name="Lawrence Berkeley National Laboratory"/>
            <person name="Hensen N."/>
            <person name="Bonometti L."/>
            <person name="Westerberg I."/>
            <person name="Brannstrom I.O."/>
            <person name="Guillou S."/>
            <person name="Cros-Aarteil S."/>
            <person name="Calhoun S."/>
            <person name="Haridas S."/>
            <person name="Kuo A."/>
            <person name="Mondo S."/>
            <person name="Pangilinan J."/>
            <person name="Riley R."/>
            <person name="Labutti K."/>
            <person name="Andreopoulos B."/>
            <person name="Lipzen A."/>
            <person name="Chen C."/>
            <person name="Yanf M."/>
            <person name="Daum C."/>
            <person name="Ng V."/>
            <person name="Clum A."/>
            <person name="Steindorff A."/>
            <person name="Ohm R."/>
            <person name="Martin F."/>
            <person name="Silar P."/>
            <person name="Natvig D."/>
            <person name="Lalanne C."/>
            <person name="Gautier V."/>
            <person name="Ament-Velasquez S.L."/>
            <person name="Kruys A."/>
            <person name="Hutchinson M.I."/>
            <person name="Powell A.J."/>
            <person name="Barry K."/>
            <person name="Miller A.N."/>
            <person name="Grigoriev I.V."/>
            <person name="Debuchy R."/>
            <person name="Gladieux P."/>
            <person name="Thoren M.H."/>
            <person name="Johannesson H."/>
        </authorList>
    </citation>
    <scope>NUCLEOTIDE SEQUENCE</scope>
    <source>
        <strain evidence="3">8032-3</strain>
    </source>
</reference>
<gene>
    <name evidence="3" type="ORF">QBC33DRAFT_524546</name>
</gene>
<dbReference type="AlphaFoldDB" id="A0AAJ0CAM1"/>
<keyword evidence="2" id="KW-0472">Membrane</keyword>
<dbReference type="Proteomes" id="UP001244011">
    <property type="component" value="Unassembled WGS sequence"/>
</dbReference>
<dbReference type="RefSeq" id="XP_060287922.1">
    <property type="nucleotide sequence ID" value="XM_060426737.1"/>
</dbReference>
<sequence length="416" mass="47160">MNSKTNSNMPFDNIPQKVQVCAVLTFALACFIMPYFGTEHPELEIVERVLTNCETLRAWPLLSPLFALYVQLCDWLIADTVTVPRNTRDWSVWVQDQDPSPPWNPGHTALLLSVFVRCGILFCAAYYPIRLLARFSNFASAVILSAISNTLSAAVSVHAEWLAFFDASAVALLSLFTTIARLLAVLALVVIHELRRGLDWRHAHLTTLRNSQTNPTGPHTTDTGISVGTETPPFWNGLCTNDTVICRSIRDELRWVKETKRVALTQHKKEYDDELNKLWARAHELRTEYETKIKAANAKLKRLGLNKSSSEAISGLEAEIASKDKEVEDLKKKLKEMRERNQGLCTRLSRASEKYGEDLRALARNPPDASEVVVTKGRFDQLQLERDRMSERWAKQLYRAEELAKANEALRRKLGI</sequence>
<evidence type="ECO:0000256" key="2">
    <source>
        <dbReference type="SAM" id="Phobius"/>
    </source>
</evidence>
<feature type="transmembrane region" description="Helical" evidence="2">
    <location>
        <begin position="170"/>
        <end position="191"/>
    </location>
</feature>
<feature type="transmembrane region" description="Helical" evidence="2">
    <location>
        <begin position="109"/>
        <end position="129"/>
    </location>
</feature>
<dbReference type="PROSITE" id="PS51257">
    <property type="entry name" value="PROKAR_LIPOPROTEIN"/>
    <property type="match status" value="1"/>
</dbReference>
<name>A0AAJ0CAM1_9PEZI</name>
<keyword evidence="1" id="KW-0175">Coiled coil</keyword>
<accession>A0AAJ0CAM1</accession>
<keyword evidence="4" id="KW-1185">Reference proteome</keyword>
<keyword evidence="2" id="KW-1133">Transmembrane helix</keyword>
<feature type="coiled-coil region" evidence="1">
    <location>
        <begin position="286"/>
        <end position="354"/>
    </location>
</feature>
<evidence type="ECO:0000313" key="3">
    <source>
        <dbReference type="EMBL" id="KAK1771709.1"/>
    </source>
</evidence>
<proteinExistence type="predicted"/>
<feature type="transmembrane region" description="Helical" evidence="2">
    <location>
        <begin position="20"/>
        <end position="37"/>
    </location>
</feature>
<dbReference type="GeneID" id="85309924"/>
<protein>
    <submittedName>
        <fullName evidence="3">Uncharacterized protein</fullName>
    </submittedName>
</protein>
<dbReference type="CDD" id="cd22265">
    <property type="entry name" value="UDM1_RNF168"/>
    <property type="match status" value="1"/>
</dbReference>
<feature type="transmembrane region" description="Helical" evidence="2">
    <location>
        <begin position="141"/>
        <end position="164"/>
    </location>
</feature>
<evidence type="ECO:0000313" key="4">
    <source>
        <dbReference type="Proteomes" id="UP001244011"/>
    </source>
</evidence>
<evidence type="ECO:0000256" key="1">
    <source>
        <dbReference type="SAM" id="Coils"/>
    </source>
</evidence>
<comment type="caution">
    <text evidence="3">The sequence shown here is derived from an EMBL/GenBank/DDBJ whole genome shotgun (WGS) entry which is preliminary data.</text>
</comment>